<gene>
    <name evidence="1" type="ORF">L2E82_19910</name>
</gene>
<dbReference type="Proteomes" id="UP001055811">
    <property type="component" value="Linkage Group LG04"/>
</dbReference>
<organism evidence="1 2">
    <name type="scientific">Cichorium intybus</name>
    <name type="common">Chicory</name>
    <dbReference type="NCBI Taxonomy" id="13427"/>
    <lineage>
        <taxon>Eukaryota</taxon>
        <taxon>Viridiplantae</taxon>
        <taxon>Streptophyta</taxon>
        <taxon>Embryophyta</taxon>
        <taxon>Tracheophyta</taxon>
        <taxon>Spermatophyta</taxon>
        <taxon>Magnoliopsida</taxon>
        <taxon>eudicotyledons</taxon>
        <taxon>Gunneridae</taxon>
        <taxon>Pentapetalae</taxon>
        <taxon>asterids</taxon>
        <taxon>campanulids</taxon>
        <taxon>Asterales</taxon>
        <taxon>Asteraceae</taxon>
        <taxon>Cichorioideae</taxon>
        <taxon>Cichorieae</taxon>
        <taxon>Cichoriinae</taxon>
        <taxon>Cichorium</taxon>
    </lineage>
</organism>
<dbReference type="EMBL" id="CM042012">
    <property type="protein sequence ID" value="KAI3749303.1"/>
    <property type="molecule type" value="Genomic_DNA"/>
</dbReference>
<protein>
    <submittedName>
        <fullName evidence="1">Uncharacterized protein</fullName>
    </submittedName>
</protein>
<reference evidence="1 2" key="2">
    <citation type="journal article" date="2022" name="Mol. Ecol. Resour.">
        <title>The genomes of chicory, endive, great burdock and yacon provide insights into Asteraceae paleo-polyploidization history and plant inulin production.</title>
        <authorList>
            <person name="Fan W."/>
            <person name="Wang S."/>
            <person name="Wang H."/>
            <person name="Wang A."/>
            <person name="Jiang F."/>
            <person name="Liu H."/>
            <person name="Zhao H."/>
            <person name="Xu D."/>
            <person name="Zhang Y."/>
        </authorList>
    </citation>
    <scope>NUCLEOTIDE SEQUENCE [LARGE SCALE GENOMIC DNA]</scope>
    <source>
        <strain evidence="2">cv. Punajuju</strain>
        <tissue evidence="1">Leaves</tissue>
    </source>
</reference>
<proteinExistence type="predicted"/>
<sequence length="188" mass="21600">MPTRDINFTNSVSYPFLTQTPVTPPRPSPSFPTPIFHSTTSLCSAEKSCKTKIRGMIRNMTHFSWVKFNGNRLAQNSRCSKPIPRASTHLRRFTSFLREKKTVLLYLAHQANLQFSVEDEHFMIPVLMQGSYLVPFRFLDSGRDVMSQCGWFQLKPSRRKQRSSCCTIDDASTRIADDHLDSAVQHQQ</sequence>
<accession>A0ACB9DRH5</accession>
<evidence type="ECO:0000313" key="1">
    <source>
        <dbReference type="EMBL" id="KAI3749303.1"/>
    </source>
</evidence>
<keyword evidence="2" id="KW-1185">Reference proteome</keyword>
<name>A0ACB9DRH5_CICIN</name>
<reference evidence="2" key="1">
    <citation type="journal article" date="2022" name="Mol. Ecol. Resour.">
        <title>The genomes of chicory, endive, great burdock and yacon provide insights into Asteraceae palaeo-polyploidization history and plant inulin production.</title>
        <authorList>
            <person name="Fan W."/>
            <person name="Wang S."/>
            <person name="Wang H."/>
            <person name="Wang A."/>
            <person name="Jiang F."/>
            <person name="Liu H."/>
            <person name="Zhao H."/>
            <person name="Xu D."/>
            <person name="Zhang Y."/>
        </authorList>
    </citation>
    <scope>NUCLEOTIDE SEQUENCE [LARGE SCALE GENOMIC DNA]</scope>
    <source>
        <strain evidence="2">cv. Punajuju</strain>
    </source>
</reference>
<comment type="caution">
    <text evidence="1">The sequence shown here is derived from an EMBL/GenBank/DDBJ whole genome shotgun (WGS) entry which is preliminary data.</text>
</comment>
<evidence type="ECO:0000313" key="2">
    <source>
        <dbReference type="Proteomes" id="UP001055811"/>
    </source>
</evidence>